<organism evidence="1 2">
    <name type="scientific">Asticcacaulis benevestitus DSM 16100 = ATCC BAA-896</name>
    <dbReference type="NCBI Taxonomy" id="1121022"/>
    <lineage>
        <taxon>Bacteria</taxon>
        <taxon>Pseudomonadati</taxon>
        <taxon>Pseudomonadota</taxon>
        <taxon>Alphaproteobacteria</taxon>
        <taxon>Caulobacterales</taxon>
        <taxon>Caulobacteraceae</taxon>
        <taxon>Asticcacaulis</taxon>
    </lineage>
</organism>
<name>V4PI79_9CAUL</name>
<keyword evidence="2" id="KW-1185">Reference proteome</keyword>
<proteinExistence type="predicted"/>
<dbReference type="RefSeq" id="WP_018081819.1">
    <property type="nucleotide sequence ID" value="NZ_AQWM01000008.1"/>
</dbReference>
<sequence length="117" mass="12572">MSKERKISTAKALTAQLHATEEPIDTALAEAANLIEAYVTSRRAIRMSTIVGNDVHYNTLQAMVALSTAQRHMTAAHADLTRVQRQVGLGAVAIVMVDDKPSPKPTGVMPAHEDKVA</sequence>
<dbReference type="OrthoDB" id="7173699at2"/>
<gene>
    <name evidence="1" type="ORF">ABENE_17705</name>
</gene>
<reference evidence="1 2" key="1">
    <citation type="journal article" date="2014" name="Nature">
        <title>Sequential evolution of bacterial morphology by co-option of a developmental regulator.</title>
        <authorList>
            <person name="Jiang C."/>
            <person name="Brown P.J."/>
            <person name="Ducret A."/>
            <person name="Brun Y.V."/>
        </authorList>
    </citation>
    <scope>NUCLEOTIDE SEQUENCE [LARGE SCALE GENOMIC DNA]</scope>
    <source>
        <strain evidence="1 2">DSM 16100</strain>
    </source>
</reference>
<protein>
    <submittedName>
        <fullName evidence="1">Uncharacterized protein</fullName>
    </submittedName>
</protein>
<dbReference type="STRING" id="1121022.GCA_000376105_02153"/>
<dbReference type="EMBL" id="AWGB01000048">
    <property type="protein sequence ID" value="ESQ86924.1"/>
    <property type="molecule type" value="Genomic_DNA"/>
</dbReference>
<comment type="caution">
    <text evidence="1">The sequence shown here is derived from an EMBL/GenBank/DDBJ whole genome shotgun (WGS) entry which is preliminary data.</text>
</comment>
<evidence type="ECO:0000313" key="2">
    <source>
        <dbReference type="Proteomes" id="UP000017837"/>
    </source>
</evidence>
<dbReference type="Proteomes" id="UP000017837">
    <property type="component" value="Unassembled WGS sequence"/>
</dbReference>
<dbReference type="AlphaFoldDB" id="V4PI79"/>
<dbReference type="PATRIC" id="fig|1121022.4.peg.3620"/>
<accession>V4PI79</accession>
<evidence type="ECO:0000313" key="1">
    <source>
        <dbReference type="EMBL" id="ESQ86924.1"/>
    </source>
</evidence>